<proteinExistence type="predicted"/>
<evidence type="ECO:0000259" key="2">
    <source>
        <dbReference type="Pfam" id="PF01624"/>
    </source>
</evidence>
<feature type="region of interest" description="Disordered" evidence="1">
    <location>
        <begin position="1"/>
        <end position="25"/>
    </location>
</feature>
<feature type="compositionally biased region" description="Polar residues" evidence="1">
    <location>
        <begin position="1"/>
        <end position="13"/>
    </location>
</feature>
<dbReference type="Pfam" id="PF01624">
    <property type="entry name" value="MutS_I"/>
    <property type="match status" value="1"/>
</dbReference>
<dbReference type="GO" id="GO:0030983">
    <property type="term" value="F:mismatched DNA binding"/>
    <property type="evidence" value="ECO:0007669"/>
    <property type="project" value="InterPro"/>
</dbReference>
<dbReference type="InterPro" id="IPR007695">
    <property type="entry name" value="DNA_mismatch_repair_MutS-lik_N"/>
</dbReference>
<name>A0A6S6PJC9_ACEAC</name>
<dbReference type="InterPro" id="IPR016151">
    <property type="entry name" value="DNA_mismatch_repair_MutS_N"/>
</dbReference>
<dbReference type="GO" id="GO:0006298">
    <property type="term" value="P:mismatch repair"/>
    <property type="evidence" value="ECO:0007669"/>
    <property type="project" value="InterPro"/>
</dbReference>
<gene>
    <name evidence="3" type="ORF">AAJCM20276_20330</name>
</gene>
<dbReference type="GO" id="GO:0005524">
    <property type="term" value="F:ATP binding"/>
    <property type="evidence" value="ECO:0007669"/>
    <property type="project" value="InterPro"/>
</dbReference>
<dbReference type="SUPFAM" id="SSF55271">
    <property type="entry name" value="DNA repair protein MutS, domain I"/>
    <property type="match status" value="1"/>
</dbReference>
<reference evidence="3 4" key="1">
    <citation type="submission" date="2020-07" db="EMBL/GenBank/DDBJ databases">
        <title>Complete Genome Sequence of an acetic acid bacterium, Acetobacter aceti JCM20276.</title>
        <authorList>
            <person name="Hirose Y."/>
            <person name="Mihara H."/>
        </authorList>
    </citation>
    <scope>NUCLEOTIDE SEQUENCE [LARGE SCALE GENOMIC DNA]</scope>
    <source>
        <strain evidence="3 4">JCM20276</strain>
    </source>
</reference>
<dbReference type="EMBL" id="AP023326">
    <property type="protein sequence ID" value="BCI67409.1"/>
    <property type="molecule type" value="Genomic_DNA"/>
</dbReference>
<protein>
    <recommendedName>
        <fullName evidence="2">DNA mismatch repair protein MutS-like N-terminal domain-containing protein</fullName>
    </recommendedName>
</protein>
<dbReference type="AlphaFoldDB" id="A0A6S6PJC9"/>
<sequence length="57" mass="6521">MATTDQKTGATARSSKKQRLSPEGASPAMAQWFTLKAENPDFLLFFRMGDFYELYLR</sequence>
<organism evidence="3 4">
    <name type="scientific">Acetobacter aceti</name>
    <dbReference type="NCBI Taxonomy" id="435"/>
    <lineage>
        <taxon>Bacteria</taxon>
        <taxon>Pseudomonadati</taxon>
        <taxon>Pseudomonadota</taxon>
        <taxon>Alphaproteobacteria</taxon>
        <taxon>Acetobacterales</taxon>
        <taxon>Acetobacteraceae</taxon>
        <taxon>Acetobacter</taxon>
        <taxon>Acetobacter subgen. Acetobacter</taxon>
    </lineage>
</organism>
<evidence type="ECO:0000313" key="4">
    <source>
        <dbReference type="Proteomes" id="UP000515220"/>
    </source>
</evidence>
<dbReference type="Proteomes" id="UP000515220">
    <property type="component" value="Chromosome"/>
</dbReference>
<evidence type="ECO:0000256" key="1">
    <source>
        <dbReference type="SAM" id="MobiDB-lite"/>
    </source>
</evidence>
<accession>A0A6S6PJC9</accession>
<feature type="domain" description="DNA mismatch repair protein MutS-like N-terminal" evidence="2">
    <location>
        <begin position="27"/>
        <end position="56"/>
    </location>
</feature>
<dbReference type="Gene3D" id="3.40.1170.10">
    <property type="entry name" value="DNA repair protein MutS, domain I"/>
    <property type="match status" value="1"/>
</dbReference>
<evidence type="ECO:0000313" key="3">
    <source>
        <dbReference type="EMBL" id="BCI67409.1"/>
    </source>
</evidence>